<feature type="compositionally biased region" description="Low complexity" evidence="1">
    <location>
        <begin position="260"/>
        <end position="281"/>
    </location>
</feature>
<dbReference type="InterPro" id="IPR027304">
    <property type="entry name" value="Trigger_fact/SurA_dom_sf"/>
</dbReference>
<feature type="compositionally biased region" description="Low complexity" evidence="1">
    <location>
        <begin position="30"/>
        <end position="57"/>
    </location>
</feature>
<evidence type="ECO:0000256" key="1">
    <source>
        <dbReference type="SAM" id="MobiDB-lite"/>
    </source>
</evidence>
<dbReference type="SUPFAM" id="SSF109998">
    <property type="entry name" value="Triger factor/SurA peptide-binding domain-like"/>
    <property type="match status" value="1"/>
</dbReference>
<feature type="region of interest" description="Disordered" evidence="1">
    <location>
        <begin position="217"/>
        <end position="281"/>
    </location>
</feature>
<feature type="signal peptide" evidence="2">
    <location>
        <begin position="1"/>
        <end position="28"/>
    </location>
</feature>
<dbReference type="Gene3D" id="1.10.8.1040">
    <property type="match status" value="1"/>
</dbReference>
<dbReference type="Proteomes" id="UP000245390">
    <property type="component" value="Unassembled WGS sequence"/>
</dbReference>
<feature type="compositionally biased region" description="Gly residues" evidence="1">
    <location>
        <begin position="248"/>
        <end position="259"/>
    </location>
</feature>
<sequence length="281" mass="29251">MKIANIEIRSTALAALLSLPLVSGAALAQETGQTDQSTTPAQDTTQQQSSQSATDSGQTGGDQQEDTVVATVGEAEIRGSDVMSFIGMLPPQLQSQPPQMLVPMALEQLIFRELILEDARSQNLADDPEVVALVDGATVTAADDAMVQVWIDRETAGVVTDEAVQQAYDQAQSEGSQELPPLEEVRPQIEQYLRQQALQDIRTRLSEGADIVLYDPTGRPVEQQSSGAAASGNEPNAADTSNNTSGGQTSGGEATGGTSGSQSSEASGNSSGTAGEQTQSN</sequence>
<evidence type="ECO:0000313" key="4">
    <source>
        <dbReference type="Proteomes" id="UP000245390"/>
    </source>
</evidence>
<dbReference type="EMBL" id="QGGV01000013">
    <property type="protein sequence ID" value="PWK53494.1"/>
    <property type="molecule type" value="Genomic_DNA"/>
</dbReference>
<feature type="region of interest" description="Disordered" evidence="1">
    <location>
        <begin position="30"/>
        <end position="64"/>
    </location>
</feature>
<dbReference type="RefSeq" id="WP_109760966.1">
    <property type="nucleotide sequence ID" value="NZ_CP034588.1"/>
</dbReference>
<name>A0A316FXK9_9RHOB</name>
<feature type="chain" id="PRO_5016384444" description="Peptidyl-prolyl cis-trans isomerase SurA" evidence="2">
    <location>
        <begin position="29"/>
        <end position="281"/>
    </location>
</feature>
<dbReference type="AlphaFoldDB" id="A0A316FXK9"/>
<protein>
    <recommendedName>
        <fullName evidence="5">Peptidyl-prolyl cis-trans isomerase SurA</fullName>
    </recommendedName>
</protein>
<accession>A0A316FXK9</accession>
<reference evidence="3 4" key="1">
    <citation type="submission" date="2018-05" db="EMBL/GenBank/DDBJ databases">
        <title>Genomic Encyclopedia of Type Strains, Phase IV (KMG-IV): sequencing the most valuable type-strain genomes for metagenomic binning, comparative biology and taxonomic classification.</title>
        <authorList>
            <person name="Goeker M."/>
        </authorList>
    </citation>
    <scope>NUCLEOTIDE SEQUENCE [LARGE SCALE GENOMIC DNA]</scope>
    <source>
        <strain evidence="3 4">DSM 103371</strain>
    </source>
</reference>
<keyword evidence="4" id="KW-1185">Reference proteome</keyword>
<keyword evidence="2" id="KW-0732">Signal</keyword>
<gene>
    <name evidence="3" type="ORF">C8D95_11319</name>
</gene>
<evidence type="ECO:0008006" key="5">
    <source>
        <dbReference type="Google" id="ProtNLM"/>
    </source>
</evidence>
<dbReference type="OrthoDB" id="7872488at2"/>
<organism evidence="3 4">
    <name type="scientific">Silicimonas algicola</name>
    <dbReference type="NCBI Taxonomy" id="1826607"/>
    <lineage>
        <taxon>Bacteria</taxon>
        <taxon>Pseudomonadati</taxon>
        <taxon>Pseudomonadota</taxon>
        <taxon>Alphaproteobacteria</taxon>
        <taxon>Rhodobacterales</taxon>
        <taxon>Paracoccaceae</taxon>
    </lineage>
</organism>
<proteinExistence type="predicted"/>
<comment type="caution">
    <text evidence="3">The sequence shown here is derived from an EMBL/GenBank/DDBJ whole genome shotgun (WGS) entry which is preliminary data.</text>
</comment>
<evidence type="ECO:0000313" key="3">
    <source>
        <dbReference type="EMBL" id="PWK53494.1"/>
    </source>
</evidence>
<evidence type="ECO:0000256" key="2">
    <source>
        <dbReference type="SAM" id="SignalP"/>
    </source>
</evidence>
<dbReference type="KEGG" id="salo:EF888_15550"/>